<proteinExistence type="predicted"/>
<evidence type="ECO:0000313" key="2">
    <source>
        <dbReference type="EMBL" id="MFA4805159.1"/>
    </source>
</evidence>
<dbReference type="EMBL" id="JARRIG010000007">
    <property type="protein sequence ID" value="MFA4805159.1"/>
    <property type="molecule type" value="Genomic_DNA"/>
</dbReference>
<dbReference type="Proteomes" id="UP001571980">
    <property type="component" value="Unassembled WGS sequence"/>
</dbReference>
<evidence type="ECO:0008006" key="4">
    <source>
        <dbReference type="Google" id="ProtNLM"/>
    </source>
</evidence>
<feature type="compositionally biased region" description="Basic and acidic residues" evidence="1">
    <location>
        <begin position="16"/>
        <end position="33"/>
    </location>
</feature>
<comment type="caution">
    <text evidence="2">The sequence shown here is derived from an EMBL/GenBank/DDBJ whole genome shotgun (WGS) entry which is preliminary data.</text>
</comment>
<name>A0ABV4T5Q5_9EURY</name>
<keyword evidence="3" id="KW-1185">Reference proteome</keyword>
<reference evidence="2 3" key="1">
    <citation type="submission" date="2023-03" db="EMBL/GenBank/DDBJ databases">
        <title>Speciation in Pyrococcus: adaptation to high temperature as a mechanism.</title>
        <authorList>
            <person name="Gu J."/>
        </authorList>
    </citation>
    <scope>NUCLEOTIDE SEQUENCE [LARGE SCALE GENOMIC DNA]</scope>
    <source>
        <strain evidence="2 3">LMOA34</strain>
    </source>
</reference>
<feature type="region of interest" description="Disordered" evidence="1">
    <location>
        <begin position="16"/>
        <end position="52"/>
    </location>
</feature>
<organism evidence="2 3">
    <name type="scientific">Pyrococcus kukulkanii</name>
    <dbReference type="NCBI Taxonomy" id="1609559"/>
    <lineage>
        <taxon>Archaea</taxon>
        <taxon>Methanobacteriati</taxon>
        <taxon>Methanobacteriota</taxon>
        <taxon>Thermococci</taxon>
        <taxon>Thermococcales</taxon>
        <taxon>Thermococcaceae</taxon>
        <taxon>Pyrococcus</taxon>
    </lineage>
</organism>
<accession>A0ABV4T5Q5</accession>
<protein>
    <recommendedName>
        <fullName evidence="4">Transposase</fullName>
    </recommendedName>
</protein>
<evidence type="ECO:0000256" key="1">
    <source>
        <dbReference type="SAM" id="MobiDB-lite"/>
    </source>
</evidence>
<sequence length="52" mass="5883">MIELLLASQLSEAAMKEQLQKPNTKETPHDRGLTKNFAPYIKSGSQRKGLRK</sequence>
<dbReference type="RefSeq" id="WP_372824544.1">
    <property type="nucleotide sequence ID" value="NZ_JARRID010000006.1"/>
</dbReference>
<evidence type="ECO:0000313" key="3">
    <source>
        <dbReference type="Proteomes" id="UP001571980"/>
    </source>
</evidence>
<gene>
    <name evidence="2" type="ORF">P8X34_10525</name>
</gene>